<evidence type="ECO:0000256" key="3">
    <source>
        <dbReference type="ARBA" id="ARBA00022448"/>
    </source>
</evidence>
<comment type="caution">
    <text evidence="11">The sequence shown here is derived from an EMBL/GenBank/DDBJ whole genome shotgun (WGS) entry which is preliminary data.</text>
</comment>
<dbReference type="NCBIfam" id="TIGR00739">
    <property type="entry name" value="yajC"/>
    <property type="match status" value="1"/>
</dbReference>
<evidence type="ECO:0000313" key="12">
    <source>
        <dbReference type="Proteomes" id="UP000533476"/>
    </source>
</evidence>
<dbReference type="PANTHER" id="PTHR33909">
    <property type="entry name" value="SEC TRANSLOCON ACCESSORY COMPLEX SUBUNIT YAJC"/>
    <property type="match status" value="1"/>
</dbReference>
<dbReference type="Proteomes" id="UP000533476">
    <property type="component" value="Unassembled WGS sequence"/>
</dbReference>
<dbReference type="SMART" id="SM01323">
    <property type="entry name" value="YajC"/>
    <property type="match status" value="1"/>
</dbReference>
<evidence type="ECO:0000313" key="11">
    <source>
        <dbReference type="EMBL" id="NMP22352.1"/>
    </source>
</evidence>
<organism evidence="11 12">
    <name type="scientific">Sulfobacillus harzensis</name>
    <dbReference type="NCBI Taxonomy" id="2729629"/>
    <lineage>
        <taxon>Bacteria</taxon>
        <taxon>Bacillati</taxon>
        <taxon>Bacillota</taxon>
        <taxon>Clostridia</taxon>
        <taxon>Eubacteriales</taxon>
        <taxon>Clostridiales Family XVII. Incertae Sedis</taxon>
        <taxon>Sulfobacillus</taxon>
    </lineage>
</organism>
<evidence type="ECO:0000256" key="8">
    <source>
        <dbReference type="ARBA" id="ARBA00023010"/>
    </source>
</evidence>
<evidence type="ECO:0000256" key="5">
    <source>
        <dbReference type="ARBA" id="ARBA00022692"/>
    </source>
</evidence>
<gene>
    <name evidence="11" type="primary">yajC</name>
    <name evidence="11" type="ORF">HIJ39_08295</name>
</gene>
<keyword evidence="3" id="KW-0813">Transport</keyword>
<reference evidence="11 12" key="1">
    <citation type="submission" date="2020-04" db="EMBL/GenBank/DDBJ databases">
        <authorList>
            <person name="Zhang R."/>
            <person name="Schippers A."/>
        </authorList>
    </citation>
    <scope>NUCLEOTIDE SEQUENCE [LARGE SCALE GENOMIC DNA]</scope>
    <source>
        <strain evidence="11 12">DSM 109850</strain>
    </source>
</reference>
<evidence type="ECO:0000256" key="7">
    <source>
        <dbReference type="ARBA" id="ARBA00022989"/>
    </source>
</evidence>
<sequence>MVHTTHGTSVYWIFFVLLIAMTGWMFWQQSRQQKNRRQLQQSISRGDEVVTVGGIIGTVEAVTDEEVTLRLGSDVQIRVLRKAIGGKYQPGGSTTTSPK</sequence>
<protein>
    <submittedName>
        <fullName evidence="11">Preprotein translocase subunit YajC</fullName>
    </submittedName>
</protein>
<keyword evidence="8" id="KW-0811">Translocation</keyword>
<dbReference type="PANTHER" id="PTHR33909:SF1">
    <property type="entry name" value="SEC TRANSLOCON ACCESSORY COMPLEX SUBUNIT YAJC"/>
    <property type="match status" value="1"/>
</dbReference>
<dbReference type="EMBL" id="JABBVZ010000021">
    <property type="protein sequence ID" value="NMP22352.1"/>
    <property type="molecule type" value="Genomic_DNA"/>
</dbReference>
<dbReference type="InterPro" id="IPR003849">
    <property type="entry name" value="Preprotein_translocase_YajC"/>
</dbReference>
<keyword evidence="12" id="KW-1185">Reference proteome</keyword>
<keyword evidence="6" id="KW-0653">Protein transport</keyword>
<evidence type="ECO:0000256" key="4">
    <source>
        <dbReference type="ARBA" id="ARBA00022475"/>
    </source>
</evidence>
<keyword evidence="7 10" id="KW-1133">Transmembrane helix</keyword>
<evidence type="ECO:0000256" key="6">
    <source>
        <dbReference type="ARBA" id="ARBA00022927"/>
    </source>
</evidence>
<evidence type="ECO:0000256" key="10">
    <source>
        <dbReference type="SAM" id="Phobius"/>
    </source>
</evidence>
<evidence type="ECO:0000256" key="1">
    <source>
        <dbReference type="ARBA" id="ARBA00004162"/>
    </source>
</evidence>
<dbReference type="AlphaFoldDB" id="A0A7Y0Q2D0"/>
<accession>A0A7Y0Q2D0</accession>
<dbReference type="Pfam" id="PF02699">
    <property type="entry name" value="YajC"/>
    <property type="match status" value="1"/>
</dbReference>
<name>A0A7Y0Q2D0_9FIRM</name>
<evidence type="ECO:0000256" key="2">
    <source>
        <dbReference type="ARBA" id="ARBA00006742"/>
    </source>
</evidence>
<keyword evidence="4" id="KW-1003">Cell membrane</keyword>
<dbReference type="GO" id="GO:0005886">
    <property type="term" value="C:plasma membrane"/>
    <property type="evidence" value="ECO:0007669"/>
    <property type="project" value="UniProtKB-SubCell"/>
</dbReference>
<keyword evidence="5 10" id="KW-0812">Transmembrane</keyword>
<comment type="similarity">
    <text evidence="2">Belongs to the YajC family.</text>
</comment>
<proteinExistence type="inferred from homology"/>
<keyword evidence="9 10" id="KW-0472">Membrane</keyword>
<evidence type="ECO:0000256" key="9">
    <source>
        <dbReference type="ARBA" id="ARBA00023136"/>
    </source>
</evidence>
<dbReference type="GO" id="GO:0015031">
    <property type="term" value="P:protein transport"/>
    <property type="evidence" value="ECO:0007669"/>
    <property type="project" value="UniProtKB-KW"/>
</dbReference>
<feature type="transmembrane region" description="Helical" evidence="10">
    <location>
        <begin position="6"/>
        <end position="27"/>
    </location>
</feature>
<comment type="subcellular location">
    <subcellularLocation>
        <location evidence="1">Cell membrane</location>
        <topology evidence="1">Single-pass membrane protein</topology>
    </subcellularLocation>
</comment>